<dbReference type="PANTHER" id="PTHR13093">
    <property type="entry name" value="ZINC FINGER HIT DOMAIN CONTAINING PROTEIN 1"/>
    <property type="match status" value="1"/>
</dbReference>
<evidence type="ECO:0000256" key="3">
    <source>
        <dbReference type="ARBA" id="ARBA00022833"/>
    </source>
</evidence>
<feature type="domain" description="HIT-type" evidence="6">
    <location>
        <begin position="133"/>
        <end position="165"/>
    </location>
</feature>
<dbReference type="GO" id="GO:0008270">
    <property type="term" value="F:zinc ion binding"/>
    <property type="evidence" value="ECO:0007669"/>
    <property type="project" value="UniProtKB-UniRule"/>
</dbReference>
<sequence length="170" mass="19671">MRSATRGQRDEKTRVVDASVRFMRQKRQRDALENDNFHEDPHANIVLQKNVPKFEEEDMPAVKRRKPSTPGAKTELGRRKKLESKLRFRRKFTALHEEYNQSKINDPEASIKGYQAYEEAAAPPSTVPPRKFCGVCGCFGGYTCIRCGTRFCSIECREVHNDTRCLKWTC</sequence>
<dbReference type="InterPro" id="IPR007529">
    <property type="entry name" value="Znf_HIT"/>
</dbReference>
<organism evidence="7 8">
    <name type="scientific">Mesorhabditis belari</name>
    <dbReference type="NCBI Taxonomy" id="2138241"/>
    <lineage>
        <taxon>Eukaryota</taxon>
        <taxon>Metazoa</taxon>
        <taxon>Ecdysozoa</taxon>
        <taxon>Nematoda</taxon>
        <taxon>Chromadorea</taxon>
        <taxon>Rhabditida</taxon>
        <taxon>Rhabditina</taxon>
        <taxon>Rhabditomorpha</taxon>
        <taxon>Rhabditoidea</taxon>
        <taxon>Rhabditidae</taxon>
        <taxon>Mesorhabditinae</taxon>
        <taxon>Mesorhabditis</taxon>
    </lineage>
</organism>
<protein>
    <submittedName>
        <fullName evidence="8">HIT-type domain-containing protein</fullName>
    </submittedName>
</protein>
<dbReference type="InterPro" id="IPR039723">
    <property type="entry name" value="Vps71/ZNHIT1"/>
</dbReference>
<evidence type="ECO:0000313" key="7">
    <source>
        <dbReference type="Proteomes" id="UP000887575"/>
    </source>
</evidence>
<keyword evidence="3" id="KW-0862">Zinc</keyword>
<proteinExistence type="predicted"/>
<keyword evidence="7" id="KW-1185">Reference proteome</keyword>
<feature type="compositionally biased region" description="Basic and acidic residues" evidence="5">
    <location>
        <begin position="28"/>
        <end position="42"/>
    </location>
</feature>
<evidence type="ECO:0000259" key="6">
    <source>
        <dbReference type="PROSITE" id="PS51083"/>
    </source>
</evidence>
<dbReference type="AlphaFoldDB" id="A0AAF3EUN8"/>
<dbReference type="GO" id="GO:0005634">
    <property type="term" value="C:nucleus"/>
    <property type="evidence" value="ECO:0007669"/>
    <property type="project" value="UniProtKB-ARBA"/>
</dbReference>
<evidence type="ECO:0000313" key="8">
    <source>
        <dbReference type="WBParaSite" id="MBELARI_LOCUS17776"/>
    </source>
</evidence>
<accession>A0AAF3EUN8</accession>
<keyword evidence="2 4" id="KW-0863">Zinc-finger</keyword>
<name>A0AAF3EUN8_9BILA</name>
<dbReference type="GO" id="GO:0006338">
    <property type="term" value="P:chromatin remodeling"/>
    <property type="evidence" value="ECO:0007669"/>
    <property type="project" value="InterPro"/>
</dbReference>
<keyword evidence="1" id="KW-0479">Metal-binding</keyword>
<dbReference type="Proteomes" id="UP000887575">
    <property type="component" value="Unassembled WGS sequence"/>
</dbReference>
<dbReference type="PROSITE" id="PS51083">
    <property type="entry name" value="ZF_HIT"/>
    <property type="match status" value="1"/>
</dbReference>
<dbReference type="CDD" id="cd21437">
    <property type="entry name" value="zf-HIT_ZNHIT1_like"/>
    <property type="match status" value="1"/>
</dbReference>
<evidence type="ECO:0000256" key="2">
    <source>
        <dbReference type="ARBA" id="ARBA00022771"/>
    </source>
</evidence>
<dbReference type="Pfam" id="PF04438">
    <property type="entry name" value="zf-HIT"/>
    <property type="match status" value="1"/>
</dbReference>
<evidence type="ECO:0000256" key="5">
    <source>
        <dbReference type="SAM" id="MobiDB-lite"/>
    </source>
</evidence>
<reference evidence="8" key="1">
    <citation type="submission" date="2024-02" db="UniProtKB">
        <authorList>
            <consortium name="WormBaseParasite"/>
        </authorList>
    </citation>
    <scope>IDENTIFICATION</scope>
</reference>
<dbReference type="WBParaSite" id="MBELARI_LOCUS17776">
    <property type="protein sequence ID" value="MBELARI_LOCUS17776"/>
    <property type="gene ID" value="MBELARI_LOCUS17776"/>
</dbReference>
<feature type="region of interest" description="Disordered" evidence="5">
    <location>
        <begin position="27"/>
        <end position="79"/>
    </location>
</feature>
<evidence type="ECO:0000256" key="1">
    <source>
        <dbReference type="ARBA" id="ARBA00022723"/>
    </source>
</evidence>
<evidence type="ECO:0000256" key="4">
    <source>
        <dbReference type="PROSITE-ProRule" id="PRU00453"/>
    </source>
</evidence>